<name>A0A5N6MP92_9ASTR</name>
<dbReference type="OrthoDB" id="1931513at2759"/>
<dbReference type="InterPro" id="IPR013103">
    <property type="entry name" value="RVT_2"/>
</dbReference>
<feature type="region of interest" description="Disordered" evidence="1">
    <location>
        <begin position="36"/>
        <end position="156"/>
    </location>
</feature>
<dbReference type="PANTHER" id="PTHR11439">
    <property type="entry name" value="GAG-POL-RELATED RETROTRANSPOSON"/>
    <property type="match status" value="1"/>
</dbReference>
<feature type="compositionally biased region" description="Polar residues" evidence="1">
    <location>
        <begin position="36"/>
        <end position="57"/>
    </location>
</feature>
<sequence>MRGRGNYNSIMALKTLADQLANVGHPVSNQRLVAQGSSTTALNVSTQSHQDTYTPSPKTERGDYSKNCGRGYNRGRGRGRGRSNGGRSRGSTPQWTIGWVPVQGNGPFIQQPNQRPWSPPQWVPSPSQQWAPNSQWTSPPCPYPSTPRPRPTNPSNFAGILGAHPQQSYAPSEITSQPTDIEQTLYTISCDHSLLIYKKEQDTAYLLLYVDDIILVTSSETLRHHLMSQLADEFAMKDLGPLSYFLGVSVQKYSDDLFLSQQKYALEIINQAGMSSCKPAATPVDTNGKLSAAAGDPVPDPTFYRSLAGALQYLTFTRPDITYAIQQICMHMHDPRSTHFNALNRIIRYIQGTSHYGLHMTNSSAFSLLAYIDADWAGCPDTRRSTSANVVAEICWIRNLLLELHHASRTSLVYCDNVSAICLSGNPVQHQRTKHIEMDIHFVREKVQRGLVRVLHVSSRFQIAYIFTKGLPRVLFEDFRSSLSIRSPPASTAGSNRYYII</sequence>
<comment type="caution">
    <text evidence="3">The sequence shown here is derived from an EMBL/GenBank/DDBJ whole genome shotgun (WGS) entry which is preliminary data.</text>
</comment>
<feature type="domain" description="Reverse transcriptase Ty1/copia-type" evidence="2">
    <location>
        <begin position="199"/>
        <end position="284"/>
    </location>
</feature>
<evidence type="ECO:0000313" key="4">
    <source>
        <dbReference type="Proteomes" id="UP000326396"/>
    </source>
</evidence>
<dbReference type="Proteomes" id="UP000326396">
    <property type="component" value="Linkage Group LG5"/>
</dbReference>
<feature type="compositionally biased region" description="Pro residues" evidence="1">
    <location>
        <begin position="139"/>
        <end position="152"/>
    </location>
</feature>
<evidence type="ECO:0000256" key="1">
    <source>
        <dbReference type="SAM" id="MobiDB-lite"/>
    </source>
</evidence>
<evidence type="ECO:0000313" key="3">
    <source>
        <dbReference type="EMBL" id="KAD3641347.1"/>
    </source>
</evidence>
<accession>A0A5N6MP92</accession>
<keyword evidence="4" id="KW-1185">Reference proteome</keyword>
<dbReference type="Pfam" id="PF07727">
    <property type="entry name" value="RVT_2"/>
    <property type="match status" value="1"/>
</dbReference>
<protein>
    <recommendedName>
        <fullName evidence="2">Reverse transcriptase Ty1/copia-type domain-containing protein</fullName>
    </recommendedName>
</protein>
<dbReference type="PANTHER" id="PTHR11439:SF524">
    <property type="entry name" value="RNA-DIRECTED DNA POLYMERASE, PROTEIN KINASE RLK-PELLE-DLSV FAMILY"/>
    <property type="match status" value="1"/>
</dbReference>
<proteinExistence type="predicted"/>
<reference evidence="3 4" key="1">
    <citation type="submission" date="2019-05" db="EMBL/GenBank/DDBJ databases">
        <title>Mikania micrantha, genome provides insights into the molecular mechanism of rapid growth.</title>
        <authorList>
            <person name="Liu B."/>
        </authorList>
    </citation>
    <scope>NUCLEOTIDE SEQUENCE [LARGE SCALE GENOMIC DNA]</scope>
    <source>
        <strain evidence="3">NLD-2019</strain>
        <tissue evidence="3">Leaf</tissue>
    </source>
</reference>
<dbReference type="InterPro" id="IPR043502">
    <property type="entry name" value="DNA/RNA_pol_sf"/>
</dbReference>
<dbReference type="CDD" id="cd09272">
    <property type="entry name" value="RNase_HI_RT_Ty1"/>
    <property type="match status" value="1"/>
</dbReference>
<dbReference type="SUPFAM" id="SSF56672">
    <property type="entry name" value="DNA/RNA polymerases"/>
    <property type="match status" value="1"/>
</dbReference>
<dbReference type="EMBL" id="SZYD01000015">
    <property type="protein sequence ID" value="KAD3641347.1"/>
    <property type="molecule type" value="Genomic_DNA"/>
</dbReference>
<organism evidence="3 4">
    <name type="scientific">Mikania micrantha</name>
    <name type="common">bitter vine</name>
    <dbReference type="NCBI Taxonomy" id="192012"/>
    <lineage>
        <taxon>Eukaryota</taxon>
        <taxon>Viridiplantae</taxon>
        <taxon>Streptophyta</taxon>
        <taxon>Embryophyta</taxon>
        <taxon>Tracheophyta</taxon>
        <taxon>Spermatophyta</taxon>
        <taxon>Magnoliopsida</taxon>
        <taxon>eudicotyledons</taxon>
        <taxon>Gunneridae</taxon>
        <taxon>Pentapetalae</taxon>
        <taxon>asterids</taxon>
        <taxon>campanulids</taxon>
        <taxon>Asterales</taxon>
        <taxon>Asteraceae</taxon>
        <taxon>Asteroideae</taxon>
        <taxon>Heliantheae alliance</taxon>
        <taxon>Eupatorieae</taxon>
        <taxon>Mikania</taxon>
    </lineage>
</organism>
<evidence type="ECO:0000259" key="2">
    <source>
        <dbReference type="Pfam" id="PF07727"/>
    </source>
</evidence>
<dbReference type="AlphaFoldDB" id="A0A5N6MP92"/>
<gene>
    <name evidence="3" type="ORF">E3N88_30571</name>
</gene>